<dbReference type="PANTHER" id="PTHR31286">
    <property type="entry name" value="GLYCINE-RICH CELL WALL STRUCTURAL PROTEIN 1.8-LIKE"/>
    <property type="match status" value="1"/>
</dbReference>
<dbReference type="InterPro" id="IPR001878">
    <property type="entry name" value="Znf_CCHC"/>
</dbReference>
<keyword evidence="1" id="KW-0862">Zinc</keyword>
<dbReference type="Gramene" id="rna-gnl|WGS:JABURB|Cocit.L0696.1">
    <property type="protein sequence ID" value="cds-KAF7849520.1"/>
    <property type="gene ID" value="gene-BT93_L0696"/>
</dbReference>
<dbReference type="Pfam" id="PF14392">
    <property type="entry name" value="zf-CCHC_4"/>
    <property type="match status" value="1"/>
</dbReference>
<protein>
    <recommendedName>
        <fullName evidence="3">CCHC-type domain-containing protein</fullName>
    </recommendedName>
</protein>
<keyword evidence="5" id="KW-1185">Reference proteome</keyword>
<keyword evidence="1" id="KW-0863">Zinc-finger</keyword>
<evidence type="ECO:0000313" key="5">
    <source>
        <dbReference type="Proteomes" id="UP000806378"/>
    </source>
</evidence>
<keyword evidence="1" id="KW-0479">Metal-binding</keyword>
<feature type="region of interest" description="Disordered" evidence="2">
    <location>
        <begin position="210"/>
        <end position="248"/>
    </location>
</feature>
<comment type="caution">
    <text evidence="4">The sequence shown here is derived from an EMBL/GenBank/DDBJ whole genome shotgun (WGS) entry which is preliminary data.</text>
</comment>
<evidence type="ECO:0000313" key="4">
    <source>
        <dbReference type="EMBL" id="KAF7849520.1"/>
    </source>
</evidence>
<dbReference type="InterPro" id="IPR040256">
    <property type="entry name" value="At4g02000-like"/>
</dbReference>
<evidence type="ECO:0000256" key="1">
    <source>
        <dbReference type="PROSITE-ProRule" id="PRU00047"/>
    </source>
</evidence>
<reference evidence="4" key="1">
    <citation type="submission" date="2020-05" db="EMBL/GenBank/DDBJ databases">
        <title>WGS assembly of Corymbia citriodora subspecies variegata.</title>
        <authorList>
            <person name="Barry K."/>
            <person name="Hundley H."/>
            <person name="Shu S."/>
            <person name="Jenkins J."/>
            <person name="Grimwood J."/>
            <person name="Baten A."/>
        </authorList>
    </citation>
    <scope>NUCLEOTIDE SEQUENCE</scope>
    <source>
        <strain evidence="4">CV2-018</strain>
    </source>
</reference>
<dbReference type="AlphaFoldDB" id="A0A8T0CPG3"/>
<name>A0A8T0CPG3_CORYI</name>
<dbReference type="GO" id="GO:0003676">
    <property type="term" value="F:nucleic acid binding"/>
    <property type="evidence" value="ECO:0007669"/>
    <property type="project" value="InterPro"/>
</dbReference>
<dbReference type="EMBL" id="MU089758">
    <property type="protein sequence ID" value="KAF7849520.1"/>
    <property type="molecule type" value="Genomic_DNA"/>
</dbReference>
<dbReference type="PANTHER" id="PTHR31286:SF99">
    <property type="entry name" value="DUF4283 DOMAIN-CONTAINING PROTEIN"/>
    <property type="match status" value="1"/>
</dbReference>
<feature type="domain" description="CCHC-type" evidence="3">
    <location>
        <begin position="84"/>
        <end position="98"/>
    </location>
</feature>
<dbReference type="PROSITE" id="PS50158">
    <property type="entry name" value="ZF_CCHC"/>
    <property type="match status" value="1"/>
</dbReference>
<organism evidence="4 5">
    <name type="scientific">Corymbia citriodora subsp. variegata</name>
    <dbReference type="NCBI Taxonomy" id="360336"/>
    <lineage>
        <taxon>Eukaryota</taxon>
        <taxon>Viridiplantae</taxon>
        <taxon>Streptophyta</taxon>
        <taxon>Embryophyta</taxon>
        <taxon>Tracheophyta</taxon>
        <taxon>Spermatophyta</taxon>
        <taxon>Magnoliopsida</taxon>
        <taxon>eudicotyledons</taxon>
        <taxon>Gunneridae</taxon>
        <taxon>Pentapetalae</taxon>
        <taxon>rosids</taxon>
        <taxon>malvids</taxon>
        <taxon>Myrtales</taxon>
        <taxon>Myrtaceae</taxon>
        <taxon>Myrtoideae</taxon>
        <taxon>Eucalypteae</taxon>
        <taxon>Corymbia</taxon>
    </lineage>
</organism>
<gene>
    <name evidence="4" type="ORF">BT93_L0696</name>
</gene>
<dbReference type="SMART" id="SM00343">
    <property type="entry name" value="ZnF_C2HC"/>
    <property type="match status" value="1"/>
</dbReference>
<accession>A0A8T0CPG3</accession>
<dbReference type="InterPro" id="IPR025836">
    <property type="entry name" value="Zn_knuckle_CX2CX4HX4C"/>
</dbReference>
<feature type="region of interest" description="Disordered" evidence="2">
    <location>
        <begin position="170"/>
        <end position="194"/>
    </location>
</feature>
<dbReference type="Proteomes" id="UP000806378">
    <property type="component" value="Unassembled WGS sequence"/>
</dbReference>
<dbReference type="OrthoDB" id="1707487at2759"/>
<sequence>MCILEHILGLPTEWKSEGVVKKIASKIGKVLEVKIEERGPIAQRVGKAKVEIAVNSELVVGQSTTHGGKKIWLDFKYERLPFYCYSCGKLGHYASSCKTIPYVEANFNTKTGNTYGNWLRAEVQDHSPFWDAFYEGKGTEGSGHESEMAQDIQDRPSPPTLLLTDVGMEDSNRAGTSLDQALSEPRSEKTNMGQLQQASRDVPLLPAPPIHQPHSGLPKKKEIIGPKPASNKKKRRFSPYNPKNSSLNWLDESKLMDTPIGLLETASDRVVVAGPKQPQGDK</sequence>
<dbReference type="InterPro" id="IPR036875">
    <property type="entry name" value="Znf_CCHC_sf"/>
</dbReference>
<dbReference type="SUPFAM" id="SSF57756">
    <property type="entry name" value="Retrovirus zinc finger-like domains"/>
    <property type="match status" value="1"/>
</dbReference>
<proteinExistence type="predicted"/>
<evidence type="ECO:0000259" key="3">
    <source>
        <dbReference type="PROSITE" id="PS50158"/>
    </source>
</evidence>
<evidence type="ECO:0000256" key="2">
    <source>
        <dbReference type="SAM" id="MobiDB-lite"/>
    </source>
</evidence>
<dbReference type="GO" id="GO:0008270">
    <property type="term" value="F:zinc ion binding"/>
    <property type="evidence" value="ECO:0007669"/>
    <property type="project" value="UniProtKB-KW"/>
</dbReference>